<gene>
    <name evidence="3" type="ORF">MGWOODY_Mmi749</name>
</gene>
<feature type="domain" description="BPL/LPL catalytic" evidence="2">
    <location>
        <begin position="5"/>
        <end position="195"/>
    </location>
</feature>
<accession>A0A170QCS8</accession>
<name>A0A170QCS8_9ZZZZ</name>
<dbReference type="EMBL" id="FAXC01000259">
    <property type="protein sequence ID" value="CUV09477.1"/>
    <property type="molecule type" value="Genomic_DNA"/>
</dbReference>
<dbReference type="Pfam" id="PF03099">
    <property type="entry name" value="BPL_LplA_LipB"/>
    <property type="match status" value="1"/>
</dbReference>
<organism evidence="3">
    <name type="scientific">hydrothermal vent metagenome</name>
    <dbReference type="NCBI Taxonomy" id="652676"/>
    <lineage>
        <taxon>unclassified sequences</taxon>
        <taxon>metagenomes</taxon>
        <taxon>ecological metagenomes</taxon>
    </lineage>
</organism>
<evidence type="ECO:0000259" key="2">
    <source>
        <dbReference type="PROSITE" id="PS51733"/>
    </source>
</evidence>
<protein>
    <submittedName>
        <fullName evidence="3">Biotin operon repressor / Biotin-protein ligase</fullName>
        <ecNumber evidence="3">6.3.4.15</ecNumber>
    </submittedName>
</protein>
<dbReference type="Gene3D" id="3.30.930.10">
    <property type="entry name" value="Bira Bifunctional Protein, Domain 2"/>
    <property type="match status" value="1"/>
</dbReference>
<dbReference type="EC" id="6.3.4.15" evidence="3"/>
<dbReference type="InterPro" id="IPR004143">
    <property type="entry name" value="BPL_LPL_catalytic"/>
</dbReference>
<evidence type="ECO:0000313" key="3">
    <source>
        <dbReference type="EMBL" id="CUV09477.1"/>
    </source>
</evidence>
<dbReference type="AlphaFoldDB" id="A0A170QCS8"/>
<dbReference type="CDD" id="cd16442">
    <property type="entry name" value="BPL"/>
    <property type="match status" value="1"/>
</dbReference>
<keyword evidence="1 3" id="KW-0436">Ligase</keyword>
<proteinExistence type="predicted"/>
<dbReference type="InterPro" id="IPR045864">
    <property type="entry name" value="aa-tRNA-synth_II/BPL/LPL"/>
</dbReference>
<evidence type="ECO:0000256" key="1">
    <source>
        <dbReference type="ARBA" id="ARBA00022598"/>
    </source>
</evidence>
<dbReference type="PROSITE" id="PS51733">
    <property type="entry name" value="BPL_LPL_CATALYTIC"/>
    <property type="match status" value="1"/>
</dbReference>
<dbReference type="SUPFAM" id="SSF55681">
    <property type="entry name" value="Class II aaRS and biotin synthetases"/>
    <property type="match status" value="1"/>
</dbReference>
<dbReference type="PANTHER" id="PTHR12835">
    <property type="entry name" value="BIOTIN PROTEIN LIGASE"/>
    <property type="match status" value="1"/>
</dbReference>
<sequence>MIFTNLVQANLKTRFLGRQIEYYGRLESTNSEAWEIIDEGVQSGALLITDNQYNGRGRFDQKWYAAPDKSLTFSILLFSDLEPVISGWIPILSGVAIQKALAKFDTSVKLKWPNDLLLNGKKIGGILCESKVKENLLNQIVIGIGLNVNETKEDFNPAIQSMANSLHIVSGKFYQRERVLAEIVNELEPRISGLPKNIDQIQFEWEAACGHLKEEIQFHNGNEIVSGIFKSLGKSGSAVIEVDGKETQFHSGEIN</sequence>
<reference evidence="3" key="1">
    <citation type="submission" date="2015-10" db="EMBL/GenBank/DDBJ databases">
        <authorList>
            <person name="Gilbert D.G."/>
        </authorList>
    </citation>
    <scope>NUCLEOTIDE SEQUENCE</scope>
</reference>
<dbReference type="GO" id="GO:0004077">
    <property type="term" value="F:biotin--[biotin carboxyl-carrier protein] ligase activity"/>
    <property type="evidence" value="ECO:0007669"/>
    <property type="project" value="UniProtKB-EC"/>
</dbReference>
<dbReference type="GO" id="GO:0005737">
    <property type="term" value="C:cytoplasm"/>
    <property type="evidence" value="ECO:0007669"/>
    <property type="project" value="TreeGrafter"/>
</dbReference>
<dbReference type="PANTHER" id="PTHR12835:SF5">
    <property type="entry name" value="BIOTIN--PROTEIN LIGASE"/>
    <property type="match status" value="1"/>
</dbReference>
<dbReference type="InterPro" id="IPR004408">
    <property type="entry name" value="Biotin_CoA_COase_ligase"/>
</dbReference>
<dbReference type="NCBIfam" id="TIGR00121">
    <property type="entry name" value="birA_ligase"/>
    <property type="match status" value="1"/>
</dbReference>